<keyword evidence="3 7" id="KW-0255">Endonuclease</keyword>
<accession>A0A1G2MFV8</accession>
<keyword evidence="1 7" id="KW-0540">Nuclease</keyword>
<dbReference type="InterPro" id="IPR048846">
    <property type="entry name" value="PaaX-like_central"/>
</dbReference>
<feature type="binding site" evidence="7">
    <location>
        <position position="114"/>
    </location>
    <ligand>
        <name>Mg(2+)</name>
        <dbReference type="ChEBI" id="CHEBI:18420"/>
        <note>catalytic</note>
    </ligand>
</feature>
<evidence type="ECO:0000256" key="4">
    <source>
        <dbReference type="ARBA" id="ARBA00022801"/>
    </source>
</evidence>
<keyword evidence="8" id="KW-0472">Membrane</keyword>
<comment type="subunit">
    <text evidence="7">Homodimer, forms a heterotetramer with a Cas1 homodimer.</text>
</comment>
<feature type="transmembrane region" description="Helical" evidence="8">
    <location>
        <begin position="20"/>
        <end position="43"/>
    </location>
</feature>
<dbReference type="STRING" id="1802306.A3C72_02730"/>
<evidence type="ECO:0000256" key="6">
    <source>
        <dbReference type="ARBA" id="ARBA00023118"/>
    </source>
</evidence>
<dbReference type="Gene3D" id="3.30.70.2650">
    <property type="match status" value="1"/>
</dbReference>
<evidence type="ECO:0000256" key="1">
    <source>
        <dbReference type="ARBA" id="ARBA00022722"/>
    </source>
</evidence>
<dbReference type="InterPro" id="IPR021127">
    <property type="entry name" value="CRISPR_associated_Cas2"/>
</dbReference>
<dbReference type="EMBL" id="MHRK01000047">
    <property type="protein sequence ID" value="OHA22805.1"/>
    <property type="molecule type" value="Genomic_DNA"/>
</dbReference>
<evidence type="ECO:0000256" key="2">
    <source>
        <dbReference type="ARBA" id="ARBA00022723"/>
    </source>
</evidence>
<reference evidence="10 11" key="1">
    <citation type="journal article" date="2016" name="Nat. Commun.">
        <title>Thousands of microbial genomes shed light on interconnected biogeochemical processes in an aquifer system.</title>
        <authorList>
            <person name="Anantharaman K."/>
            <person name="Brown C.T."/>
            <person name="Hug L.A."/>
            <person name="Sharon I."/>
            <person name="Castelle C.J."/>
            <person name="Probst A.J."/>
            <person name="Thomas B.C."/>
            <person name="Singh A."/>
            <person name="Wilkins M.J."/>
            <person name="Karaoz U."/>
            <person name="Brodie E.L."/>
            <person name="Williams K.H."/>
            <person name="Hubbard S.S."/>
            <person name="Banfield J.F."/>
        </authorList>
    </citation>
    <scope>NUCLEOTIDE SEQUENCE [LARGE SCALE GENOMIC DNA]</scope>
</reference>
<evidence type="ECO:0000256" key="3">
    <source>
        <dbReference type="ARBA" id="ARBA00022759"/>
    </source>
</evidence>
<comment type="cofactor">
    <cofactor evidence="7">
        <name>Mg(2+)</name>
        <dbReference type="ChEBI" id="CHEBI:18420"/>
    </cofactor>
</comment>
<protein>
    <recommendedName>
        <fullName evidence="7">CRISPR-associated endoribonuclease Cas2</fullName>
        <ecNumber evidence="7">3.1.-.-</ecNumber>
    </recommendedName>
</protein>
<organism evidence="10 11">
    <name type="scientific">Candidatus Taylorbacteria bacterium RIFCSPHIGHO2_02_FULL_43_32b</name>
    <dbReference type="NCBI Taxonomy" id="1802306"/>
    <lineage>
        <taxon>Bacteria</taxon>
        <taxon>Candidatus Tayloriibacteriota</taxon>
    </lineage>
</organism>
<evidence type="ECO:0000259" key="9">
    <source>
        <dbReference type="Pfam" id="PF20803"/>
    </source>
</evidence>
<keyword evidence="2 7" id="KW-0479">Metal-binding</keyword>
<comment type="caution">
    <text evidence="10">The sequence shown here is derived from an EMBL/GenBank/DDBJ whole genome shotgun (WGS) entry which is preliminary data.</text>
</comment>
<evidence type="ECO:0000256" key="7">
    <source>
        <dbReference type="HAMAP-Rule" id="MF_01471"/>
    </source>
</evidence>
<name>A0A1G2MFV8_9BACT</name>
<sequence>MGQLETESKIRTRNSKIKSAILTTLAVSIAGSLNAGALVRGVLQELKKPKEKRVLAQNAIYNARKRLSQLGLISYENGLWYITEEGRKVLSTSVFGQFERPKKWDKKWRILIFDIGEDRRTLREKVRRTLVSVGFRRLQDSVWAYPYDREDLIALIKTDFKIGKDMLYIIADQIENDIELRREFGLM</sequence>
<dbReference type="GO" id="GO:0051607">
    <property type="term" value="P:defense response to virus"/>
    <property type="evidence" value="ECO:0007669"/>
    <property type="project" value="UniProtKB-UniRule"/>
</dbReference>
<keyword evidence="8" id="KW-0812">Transmembrane</keyword>
<keyword evidence="8" id="KW-1133">Transmembrane helix</keyword>
<proteinExistence type="inferred from homology"/>
<comment type="similarity">
    <text evidence="7">Belongs to the CRISPR-associated endoribonuclease Cas2 protein family.</text>
</comment>
<gene>
    <name evidence="7" type="primary">cas2</name>
    <name evidence="10" type="ORF">A3C72_02730</name>
</gene>
<dbReference type="GO" id="GO:0043571">
    <property type="term" value="P:maintenance of CRISPR repeat elements"/>
    <property type="evidence" value="ECO:0007669"/>
    <property type="project" value="UniProtKB-UniRule"/>
</dbReference>
<dbReference type="GO" id="GO:0046872">
    <property type="term" value="F:metal ion binding"/>
    <property type="evidence" value="ECO:0007669"/>
    <property type="project" value="UniProtKB-UniRule"/>
</dbReference>
<evidence type="ECO:0000313" key="11">
    <source>
        <dbReference type="Proteomes" id="UP000177130"/>
    </source>
</evidence>
<evidence type="ECO:0000256" key="5">
    <source>
        <dbReference type="ARBA" id="ARBA00022842"/>
    </source>
</evidence>
<keyword evidence="5 7" id="KW-0460">Magnesium</keyword>
<comment type="function">
    <text evidence="7">CRISPR (clustered regularly interspaced short palindromic repeat), is an adaptive immune system that provides protection against mobile genetic elements (viruses, transposable elements and conjugative plasmids). CRISPR clusters contain sequences complementary to antecedent mobile elements and target invading nucleic acids. CRISPR clusters are transcribed and processed into CRISPR RNA (crRNA). Functions as a ssRNA-specific endoribonuclease. Involved in the integration of spacer DNA into the CRISPR cassette.</text>
</comment>
<evidence type="ECO:0000256" key="8">
    <source>
        <dbReference type="SAM" id="Phobius"/>
    </source>
</evidence>
<evidence type="ECO:0000313" key="10">
    <source>
        <dbReference type="EMBL" id="OHA22805.1"/>
    </source>
</evidence>
<dbReference type="Proteomes" id="UP000177130">
    <property type="component" value="Unassembled WGS sequence"/>
</dbReference>
<dbReference type="Pfam" id="PF20803">
    <property type="entry name" value="PaaX_M"/>
    <property type="match status" value="1"/>
</dbReference>
<dbReference type="GO" id="GO:0004521">
    <property type="term" value="F:RNA endonuclease activity"/>
    <property type="evidence" value="ECO:0007669"/>
    <property type="project" value="InterPro"/>
</dbReference>
<dbReference type="EC" id="3.1.-.-" evidence="7"/>
<keyword evidence="6 7" id="KW-0051">Antiviral defense</keyword>
<dbReference type="SUPFAM" id="SSF143430">
    <property type="entry name" value="TTP0101/SSO1404-like"/>
    <property type="match status" value="1"/>
</dbReference>
<dbReference type="NCBIfam" id="TIGR01573">
    <property type="entry name" value="cas2"/>
    <property type="match status" value="1"/>
</dbReference>
<dbReference type="GO" id="GO:0016787">
    <property type="term" value="F:hydrolase activity"/>
    <property type="evidence" value="ECO:0007669"/>
    <property type="project" value="UniProtKB-KW"/>
</dbReference>
<dbReference type="HAMAP" id="MF_01471">
    <property type="entry name" value="Cas2"/>
    <property type="match status" value="1"/>
</dbReference>
<keyword evidence="4 7" id="KW-0378">Hydrolase</keyword>
<feature type="domain" description="Transcriptional repressor PaaX-like central Cas2-like" evidence="9">
    <location>
        <begin position="102"/>
        <end position="175"/>
    </location>
</feature>
<dbReference type="AlphaFoldDB" id="A0A1G2MFV8"/>